<dbReference type="AlphaFoldDB" id="A0AAE3LSQ8"/>
<dbReference type="Proteomes" id="UP001208041">
    <property type="component" value="Unassembled WGS sequence"/>
</dbReference>
<accession>A0AAE3LSQ8</accession>
<dbReference type="RefSeq" id="WP_263954790.1">
    <property type="nucleotide sequence ID" value="NZ_JAOYFC010000004.1"/>
</dbReference>
<dbReference type="EMBL" id="JAOYFC010000004">
    <property type="protein sequence ID" value="MCV6825839.1"/>
    <property type="molecule type" value="Genomic_DNA"/>
</dbReference>
<evidence type="ECO:0000313" key="6">
    <source>
        <dbReference type="Proteomes" id="UP001208041"/>
    </source>
</evidence>
<comment type="subcellular location">
    <subcellularLocation>
        <location evidence="1">Bacterial flagellum</location>
    </subcellularLocation>
</comment>
<reference evidence="5" key="1">
    <citation type="submission" date="2022-10" db="EMBL/GenBank/DDBJ databases">
        <authorList>
            <person name="Yue Y."/>
        </authorList>
    </citation>
    <scope>NUCLEOTIDE SEQUENCE</scope>
    <source>
        <strain evidence="5">Z654</strain>
    </source>
</reference>
<dbReference type="GO" id="GO:0005198">
    <property type="term" value="F:structural molecule activity"/>
    <property type="evidence" value="ECO:0007669"/>
    <property type="project" value="InterPro"/>
</dbReference>
<keyword evidence="6" id="KW-1185">Reference proteome</keyword>
<dbReference type="GO" id="GO:0009288">
    <property type="term" value="C:bacterial-type flagellum"/>
    <property type="evidence" value="ECO:0007669"/>
    <property type="project" value="UniProtKB-SubCell"/>
</dbReference>
<dbReference type="Gene3D" id="1.20.1330.10">
    <property type="entry name" value="f41 fragment of flagellin, N-terminal domain"/>
    <property type="match status" value="1"/>
</dbReference>
<dbReference type="Pfam" id="PF00700">
    <property type="entry name" value="Flagellin_C"/>
    <property type="match status" value="1"/>
</dbReference>
<evidence type="ECO:0000256" key="3">
    <source>
        <dbReference type="ARBA" id="ARBA00023143"/>
    </source>
</evidence>
<dbReference type="PANTHER" id="PTHR42792:SF1">
    <property type="entry name" value="FLAGELLAR HOOK-ASSOCIATED PROTEIN 3"/>
    <property type="match status" value="1"/>
</dbReference>
<gene>
    <name evidence="5" type="ORF">OH136_14855</name>
</gene>
<keyword evidence="3" id="KW-0975">Bacterial flagellum</keyword>
<dbReference type="SUPFAM" id="SSF64518">
    <property type="entry name" value="Phase 1 flagellin"/>
    <property type="match status" value="1"/>
</dbReference>
<comment type="caution">
    <text evidence="5">The sequence shown here is derived from an EMBL/GenBank/DDBJ whole genome shotgun (WGS) entry which is preliminary data.</text>
</comment>
<sequence length="336" mass="35340">MMPVSFGDRAHAYQLTLQNSDLKADLHKLSLELASGQVADTSKTLKGNFASLASFEEAAAALEAYKTTNAEAAFFLDSAQSALGSIQVVSSEFAPSLLMASNAGNAQLVDTAISGAKGNLDAAFAALNTRAAGQSIFAGQATNQSALVNADAIIAELNPLIAAATSEADFMTIIDNWFDTPGGGYETNAYTGSTQSRSSIPIGSERTVDYEITALNPDIRTTLKGLTVAALVSDGAFASQQSERSNLLKTAGELLLAGETGIAAVRAEIGHAQNTVDHVAQHNDKERDILKIAKSELLGKDPYETAAELQATQVQLEALYTMTARISQLSLMDFLR</sequence>
<evidence type="ECO:0000259" key="4">
    <source>
        <dbReference type="Pfam" id="PF00700"/>
    </source>
</evidence>
<keyword evidence="5" id="KW-0966">Cell projection</keyword>
<evidence type="ECO:0000256" key="2">
    <source>
        <dbReference type="ARBA" id="ARBA00005709"/>
    </source>
</evidence>
<evidence type="ECO:0000313" key="5">
    <source>
        <dbReference type="EMBL" id="MCV6825839.1"/>
    </source>
</evidence>
<name>A0AAE3LSQ8_9RHOB</name>
<comment type="similarity">
    <text evidence="2">Belongs to the bacterial flagellin family.</text>
</comment>
<keyword evidence="5" id="KW-0969">Cilium</keyword>
<organism evidence="5 6">
    <name type="scientific">Halocynthiibacter halioticoli</name>
    <dbReference type="NCBI Taxonomy" id="2986804"/>
    <lineage>
        <taxon>Bacteria</taxon>
        <taxon>Pseudomonadati</taxon>
        <taxon>Pseudomonadota</taxon>
        <taxon>Alphaproteobacteria</taxon>
        <taxon>Rhodobacterales</taxon>
        <taxon>Paracoccaceae</taxon>
        <taxon>Halocynthiibacter</taxon>
    </lineage>
</organism>
<dbReference type="PANTHER" id="PTHR42792">
    <property type="entry name" value="FLAGELLIN"/>
    <property type="match status" value="1"/>
</dbReference>
<proteinExistence type="inferred from homology"/>
<evidence type="ECO:0000256" key="1">
    <source>
        <dbReference type="ARBA" id="ARBA00004365"/>
    </source>
</evidence>
<keyword evidence="5" id="KW-0282">Flagellum</keyword>
<dbReference type="InterPro" id="IPR046358">
    <property type="entry name" value="Flagellin_C"/>
</dbReference>
<protein>
    <submittedName>
        <fullName evidence="5">Flagellin</fullName>
    </submittedName>
</protein>
<dbReference type="InterPro" id="IPR001492">
    <property type="entry name" value="Flagellin"/>
</dbReference>
<feature type="domain" description="Flagellin C-terminal" evidence="4">
    <location>
        <begin position="260"/>
        <end position="335"/>
    </location>
</feature>